<feature type="transmembrane region" description="Helical" evidence="1">
    <location>
        <begin position="6"/>
        <end position="30"/>
    </location>
</feature>
<evidence type="ECO:0000313" key="2">
    <source>
        <dbReference type="EMBL" id="VEJ45239.1"/>
    </source>
</evidence>
<gene>
    <name evidence="2" type="ORF">NCTC12905_00888</name>
</gene>
<name>A0A448V695_BARVI</name>
<sequence length="76" mass="8989">MSLVAIVTFFTTNAVMFFCVIAMFFFVLLYRNREHDFKTELKEKDRLIVQLNTSIEELEQKVQERRVIATFGGYDS</sequence>
<organism evidence="2 3">
    <name type="scientific">Bartonella vinsonii</name>
    <name type="common">Rochalimaea vinsonii</name>
    <dbReference type="NCBI Taxonomy" id="33047"/>
    <lineage>
        <taxon>Bacteria</taxon>
        <taxon>Pseudomonadati</taxon>
        <taxon>Pseudomonadota</taxon>
        <taxon>Alphaproteobacteria</taxon>
        <taxon>Hyphomicrobiales</taxon>
        <taxon>Bartonellaceae</taxon>
        <taxon>Bartonella</taxon>
    </lineage>
</organism>
<evidence type="ECO:0000256" key="1">
    <source>
        <dbReference type="SAM" id="Phobius"/>
    </source>
</evidence>
<evidence type="ECO:0000313" key="3">
    <source>
        <dbReference type="Proteomes" id="UP000274201"/>
    </source>
</evidence>
<protein>
    <submittedName>
        <fullName evidence="2">Uncharacterized protein</fullName>
    </submittedName>
</protein>
<reference evidence="2 3" key="1">
    <citation type="submission" date="2018-12" db="EMBL/GenBank/DDBJ databases">
        <authorList>
            <consortium name="Pathogen Informatics"/>
        </authorList>
    </citation>
    <scope>NUCLEOTIDE SEQUENCE [LARGE SCALE GENOMIC DNA]</scope>
    <source>
        <strain evidence="2 3">NCTC12905</strain>
    </source>
</reference>
<dbReference type="OrthoDB" id="9912233at2"/>
<dbReference type="EMBL" id="LR134529">
    <property type="protein sequence ID" value="VEJ45239.1"/>
    <property type="molecule type" value="Genomic_DNA"/>
</dbReference>
<keyword evidence="1" id="KW-0472">Membrane</keyword>
<dbReference type="Proteomes" id="UP000274201">
    <property type="component" value="Chromosome"/>
</dbReference>
<keyword evidence="1" id="KW-0812">Transmembrane</keyword>
<dbReference type="RefSeq" id="WP_126603153.1">
    <property type="nucleotide sequence ID" value="NZ_LR134529.1"/>
</dbReference>
<keyword evidence="1" id="KW-1133">Transmembrane helix</keyword>
<accession>A0A448V695</accession>
<dbReference type="AlphaFoldDB" id="A0A448V695"/>
<proteinExistence type="predicted"/>